<dbReference type="InterPro" id="IPR058637">
    <property type="entry name" value="YknX-like_C"/>
</dbReference>
<keyword evidence="2" id="KW-0175">Coiled coil</keyword>
<dbReference type="SUPFAM" id="SSF111369">
    <property type="entry name" value="HlyD-like secretion proteins"/>
    <property type="match status" value="1"/>
</dbReference>
<feature type="coiled-coil region" evidence="2">
    <location>
        <begin position="141"/>
        <end position="215"/>
    </location>
</feature>
<protein>
    <submittedName>
        <fullName evidence="6">Efflux RND transporter periplasmic adaptor subunit</fullName>
    </submittedName>
</protein>
<dbReference type="NCBIfam" id="TIGR01730">
    <property type="entry name" value="RND_mfp"/>
    <property type="match status" value="1"/>
</dbReference>
<keyword evidence="7" id="KW-1185">Reference proteome</keyword>
<evidence type="ECO:0000313" key="6">
    <source>
        <dbReference type="EMBL" id="MDI6449273.1"/>
    </source>
</evidence>
<dbReference type="PANTHER" id="PTHR30469">
    <property type="entry name" value="MULTIDRUG RESISTANCE PROTEIN MDTA"/>
    <property type="match status" value="1"/>
</dbReference>
<dbReference type="Gene3D" id="1.10.287.470">
    <property type="entry name" value="Helix hairpin bin"/>
    <property type="match status" value="1"/>
</dbReference>
<proteinExistence type="inferred from homology"/>
<dbReference type="Gene3D" id="2.40.30.170">
    <property type="match status" value="1"/>
</dbReference>
<reference evidence="6" key="1">
    <citation type="submission" date="2023-05" db="EMBL/GenBank/DDBJ databases">
        <title>Anaerotaeda fermentans gen. nov., sp. nov., a novel anaerobic planctomycete of the new family within the order Sedimentisphaerales isolated from Taman Peninsula, Russia.</title>
        <authorList>
            <person name="Khomyakova M.A."/>
            <person name="Merkel A.Y."/>
            <person name="Slobodkin A.I."/>
        </authorList>
    </citation>
    <scope>NUCLEOTIDE SEQUENCE</scope>
    <source>
        <strain evidence="6">M17dextr</strain>
    </source>
</reference>
<dbReference type="Gene3D" id="2.40.50.100">
    <property type="match status" value="1"/>
</dbReference>
<dbReference type="Gene3D" id="2.40.420.20">
    <property type="match status" value="1"/>
</dbReference>
<accession>A0AAW6TUI5</accession>
<comment type="similarity">
    <text evidence="1">Belongs to the membrane fusion protein (MFP) (TC 8.A.1) family.</text>
</comment>
<name>A0AAW6TUI5_9BACT</name>
<keyword evidence="4" id="KW-0472">Membrane</keyword>
<dbReference type="GO" id="GO:0015562">
    <property type="term" value="F:efflux transmembrane transporter activity"/>
    <property type="evidence" value="ECO:0007669"/>
    <property type="project" value="TreeGrafter"/>
</dbReference>
<keyword evidence="4" id="KW-0812">Transmembrane</keyword>
<feature type="transmembrane region" description="Helical" evidence="4">
    <location>
        <begin position="20"/>
        <end position="38"/>
    </location>
</feature>
<dbReference type="AlphaFoldDB" id="A0AAW6TUI5"/>
<feature type="domain" description="YknX-like C-terminal permuted SH3-like" evidence="5">
    <location>
        <begin position="340"/>
        <end position="408"/>
    </location>
</feature>
<evidence type="ECO:0000256" key="2">
    <source>
        <dbReference type="SAM" id="Coils"/>
    </source>
</evidence>
<dbReference type="EMBL" id="JASCXX010000009">
    <property type="protein sequence ID" value="MDI6449273.1"/>
    <property type="molecule type" value="Genomic_DNA"/>
</dbReference>
<dbReference type="Pfam" id="PF25989">
    <property type="entry name" value="YknX_C"/>
    <property type="match status" value="1"/>
</dbReference>
<keyword evidence="4" id="KW-1133">Transmembrane helix</keyword>
<evidence type="ECO:0000313" key="7">
    <source>
        <dbReference type="Proteomes" id="UP001431776"/>
    </source>
</evidence>
<sequence>MTARSKKDSQSGKSHPVRNVLIGVVMVVCLGAGALLLHQQKGRADQTPTTEPQSERPRTSVVTTPAAVRDFERVLAVQGNLKSKNFAMVSPRVPGTIERIFVEEGDPVVAGQTKLFATDAANLANSVRIKQHATVVAQSSSREAEANLERVTVDLEKAELDYHRFNRLREKEAVTADAFEQQQSRYRQLQAARKLAEAQVELAAAREAQSKAELAIAEKDLADAVVVAPIDGKVSLRLQEPGEMGSPGQPVLRIDDTSVVDVVAFLPSQYYGVVVPGRTEMRVEASGVDVGRQAISYRSPTIHPRLRTFEIKSALEDPPEGVTSGAIAQIAVVLEARRGLGVPSESIQQRGGRSVVFVVENDTARRVAVTIGIESHGWTEIREGDLKEGDAVITMGQSMVEAGTPVTVQQEEK</sequence>
<gene>
    <name evidence="6" type="ORF">QJ522_09485</name>
</gene>
<dbReference type="InterPro" id="IPR006143">
    <property type="entry name" value="RND_pump_MFP"/>
</dbReference>
<dbReference type="RefSeq" id="WP_349244679.1">
    <property type="nucleotide sequence ID" value="NZ_JASCXX010000009.1"/>
</dbReference>
<feature type="region of interest" description="Disordered" evidence="3">
    <location>
        <begin position="40"/>
        <end position="61"/>
    </location>
</feature>
<dbReference type="PANTHER" id="PTHR30469:SF15">
    <property type="entry name" value="HLYD FAMILY OF SECRETION PROTEINS"/>
    <property type="match status" value="1"/>
</dbReference>
<organism evidence="6 7">
    <name type="scientific">Anaerobaca lacustris</name>
    <dbReference type="NCBI Taxonomy" id="3044600"/>
    <lineage>
        <taxon>Bacteria</taxon>
        <taxon>Pseudomonadati</taxon>
        <taxon>Planctomycetota</taxon>
        <taxon>Phycisphaerae</taxon>
        <taxon>Sedimentisphaerales</taxon>
        <taxon>Anaerobacaceae</taxon>
        <taxon>Anaerobaca</taxon>
    </lineage>
</organism>
<comment type="caution">
    <text evidence="6">The sequence shown here is derived from an EMBL/GenBank/DDBJ whole genome shotgun (WGS) entry which is preliminary data.</text>
</comment>
<evidence type="ECO:0000256" key="3">
    <source>
        <dbReference type="SAM" id="MobiDB-lite"/>
    </source>
</evidence>
<evidence type="ECO:0000256" key="1">
    <source>
        <dbReference type="ARBA" id="ARBA00009477"/>
    </source>
</evidence>
<dbReference type="GO" id="GO:1990281">
    <property type="term" value="C:efflux pump complex"/>
    <property type="evidence" value="ECO:0007669"/>
    <property type="project" value="TreeGrafter"/>
</dbReference>
<evidence type="ECO:0000256" key="4">
    <source>
        <dbReference type="SAM" id="Phobius"/>
    </source>
</evidence>
<dbReference type="Proteomes" id="UP001431776">
    <property type="component" value="Unassembled WGS sequence"/>
</dbReference>
<evidence type="ECO:0000259" key="5">
    <source>
        <dbReference type="Pfam" id="PF25989"/>
    </source>
</evidence>